<sequence length="2416" mass="273613">MEERAREILFKTRRHAAGTYFTYPPALQQPNEEGRGSFLSFLSPRAIVELKERWTEYRNPRKLQKFASLFVSPTADHVAVAFRNQITFLQKDNDYQEPTGTFNSGSTNVFVCGAWSEAHDILAVVDDRNTVYIIKTNGEEITRITKKHLKMYLPILGLILQDETDAKKSCMCTFSILTSDGLLHDVEISQDPSACVFSAQSSRSGMLLKKQVFCLDYSPRFSLFATVSTAGSVPLSNTADHPGLFCLSLWRRSSCADLELIVSTEFEGLYTVAKDYMGWLTYPKLLISPQRNFIACLDARGFLLIFKFHEEQCSLSSFSAGKMHNPKIETDMSSREREFLKDTLDFTWWSDDIIAVARRDGTFTVFDVCTGFKLSENDPVYTMPLLERVPELAGHLFLLESKPSSRDAESSVERAGISLCLKEHFDCARLSWNLVSFSETSVSEMYDILIRNKEFQNALGFADRHGLNKDEVLKSQWLLSGKGVKEINTLLSTIKDQAFVLSECINSIGPTEDAMKVLLAYGLRLTDRYKFCVSEDDECSHFWDFRLARLKLLQFRDRLETFLGINMGRFSVQDYNKFRSSPINEAAIPLAEKGKIGALNLLFKRHPFSLSPFMLDVLSAIPETVPVQTYAQLLPGNSPPASNALREEDWVECDKMISFIDRLPKHHSSSPQIRTEPIVRKYTVFQWPSTSDLSLWYKSRAREIDSLSGQLDNSMCLIDMACRKGISELQQFLEDITYLHQLIYSDDQEDTVSLSMTLSAWEQLPDYEKFKMMLMGVKEKNVLKRLQESAIPFMKRRSCLNTTQSQDTLMVGNSTTEKIVESFLVQWLKEISSENKLEICLIVIGEGFTGVEHNCFINESEVVDCALQCIYMCSATDRWNTMSSILSKLPLLTGSDYEVLKSRLKLAEGHIEAGRLLSIYQVPKPINFFLEAHLDEKGVKQIFRLILSKFIRRQLGRSDNDWTNMWHDLVSLQEKAFPFLDLEYVLIEFCRGLLKAGKFSLASNYLSGTASVRLAADKGENLVIQAAREYFFSASSLDSQEIWKAKECLKLSCGNRNVRAEIDIIDAVTMKLPNLGVHILPVQFRQMKDSMEIIKRAITSQPGAYLNVDELIEVAKLLGLNSSNDILAVQEAIAREAAVAGDFQLAFDLCVVLAKKGHGSVWDLCAALAKGPALENMDISSRKHLLGFALSHCDEKSIGELLHAWKGLDMQGQCESLMLMTGREPPEAHGSSNIFDPSHSSLHTVDIGVCPGKVNDVESGDQEAQFSKIKELFSVIAKDLSPDNPKQWEFLRDNGKIFSFAVSELPWLLELSSSKEIDTTHIPTLLSKKYVSIRTQAVLSIISWLAMNGFAPRDDLIASLAKSIMEPPVTKEEDILGCSFLLNLVDAFYGVNVIEEFVKIRDNYDEINSIMNMGMIYGLLNNRGVECLDPGQRRMLLHGEFQQNQRSVASDERDQLDKAQSTFWKEWKMKLEEQKQVADQSRILEQIIPGVETARFLSGDMDYIEKVVFFLIESLKLEKKHMLKDVTKLVDTYGLDKTKVLLHYMSSILISECWPVEDVLVDLSELKNELLASAPETIEVITLSVYPMIDGHDKQRLACIYGLLSECYLQLERKEPQAITNQDLPQTNSMDLAHFCKIVEQECYMVSFIQDLNFKRIAGLHDLNWDSFNGEICSHIDESNVEALANMVHNLLGIYGDSVPKSILSWHEVYRHHVFKLMTTLETRSKTEIDFQSSQNIRSFLGELEQTYGVCHKYVKFMEFPHVLDLMKQFFTIILGIEKPLRHISFDSTWQECLIMLLNLWLRLAYDFRELKFYKNSDEIFSDCLIACLKDFVKLIIEGKVSPREGWGTVVAFISSGLTGGVLDEVFEFCRAMVFSGCTFLSVAEVFVDAIGQLPPGSVMVSNPAKTSVNIQDLPHLYLSILETVLPDLATGSLQQQKFHFFLSSLSKLEGNLEELKRVRHAVWERIAEVSDNLQLPSHIRVYILELMQIIAATGKHVKGHSSELEASVLPWEGWEDLQNSTVNREKTTDDQISNIMDTSNRFKNTLVALKSSQLLSVISPSMEITTEDLLTTESAVSCFLKVSNSATSKSHVDALVAMLGEWDGLFVDARTESPKLSDDGNGWSNDDWDEGWESFQEELKEKEMKDNSILSVHPLHACWLEIFKKMIVLSSCRELLKLIDQYRGQTMQILLDEDGARCLSQITLDIDCILALKVMLLFPFEAVQLQCLDAVENMIKQRGISDEVGHDHELLVLVLSSGIITKIINRSSYGTIFSYLCYLVGKFSRLCQEAYLSSSHTSMTSNEDEQKRNLVFIFTRLLFPCYISELVKADQLILAGFLVTKLMHTNASVSLVNVAEASLRRYLQDILHQIMAQDDGESSWEGMMMSKECLLNSVFSLRGRLVNLVQSALSVMASN</sequence>
<dbReference type="EMBL" id="CM044706">
    <property type="protein sequence ID" value="KAI5657599.1"/>
    <property type="molecule type" value="Genomic_DNA"/>
</dbReference>
<reference evidence="2" key="1">
    <citation type="journal article" date="2023" name="Nat. Plants">
        <title>Single-cell RNA sequencing provides a high-resolution roadmap for understanding the multicellular compartmentation of specialized metabolism.</title>
        <authorList>
            <person name="Sun S."/>
            <person name="Shen X."/>
            <person name="Li Y."/>
            <person name="Li Y."/>
            <person name="Wang S."/>
            <person name="Li R."/>
            <person name="Zhang H."/>
            <person name="Shen G."/>
            <person name="Guo B."/>
            <person name="Wei J."/>
            <person name="Xu J."/>
            <person name="St-Pierre B."/>
            <person name="Chen S."/>
            <person name="Sun C."/>
        </authorList>
    </citation>
    <scope>NUCLEOTIDE SEQUENCE [LARGE SCALE GENOMIC DNA]</scope>
</reference>
<dbReference type="Proteomes" id="UP001060085">
    <property type="component" value="Linkage Group LG06"/>
</dbReference>
<comment type="caution">
    <text evidence="1">The sequence shown here is derived from an EMBL/GenBank/DDBJ whole genome shotgun (WGS) entry which is preliminary data.</text>
</comment>
<name>A0ACC0ABQ3_CATRO</name>
<gene>
    <name evidence="1" type="ORF">M9H77_26392</name>
</gene>
<organism evidence="1 2">
    <name type="scientific">Catharanthus roseus</name>
    <name type="common">Madagascar periwinkle</name>
    <name type="synonym">Vinca rosea</name>
    <dbReference type="NCBI Taxonomy" id="4058"/>
    <lineage>
        <taxon>Eukaryota</taxon>
        <taxon>Viridiplantae</taxon>
        <taxon>Streptophyta</taxon>
        <taxon>Embryophyta</taxon>
        <taxon>Tracheophyta</taxon>
        <taxon>Spermatophyta</taxon>
        <taxon>Magnoliopsida</taxon>
        <taxon>eudicotyledons</taxon>
        <taxon>Gunneridae</taxon>
        <taxon>Pentapetalae</taxon>
        <taxon>asterids</taxon>
        <taxon>lamiids</taxon>
        <taxon>Gentianales</taxon>
        <taxon>Apocynaceae</taxon>
        <taxon>Rauvolfioideae</taxon>
        <taxon>Vinceae</taxon>
        <taxon>Catharanthinae</taxon>
        <taxon>Catharanthus</taxon>
    </lineage>
</organism>
<keyword evidence="2" id="KW-1185">Reference proteome</keyword>
<evidence type="ECO:0000313" key="2">
    <source>
        <dbReference type="Proteomes" id="UP001060085"/>
    </source>
</evidence>
<accession>A0ACC0ABQ3</accession>
<evidence type="ECO:0000313" key="1">
    <source>
        <dbReference type="EMBL" id="KAI5657599.1"/>
    </source>
</evidence>
<protein>
    <submittedName>
        <fullName evidence="1">Uncharacterized protein</fullName>
    </submittedName>
</protein>
<proteinExistence type="predicted"/>